<evidence type="ECO:0000256" key="8">
    <source>
        <dbReference type="ARBA" id="ARBA00022989"/>
    </source>
</evidence>
<evidence type="ECO:0000256" key="9">
    <source>
        <dbReference type="ARBA" id="ARBA00023136"/>
    </source>
</evidence>
<evidence type="ECO:0000256" key="5">
    <source>
        <dbReference type="ARBA" id="ARBA00022692"/>
    </source>
</evidence>
<dbReference type="NCBIfam" id="TIGR01946">
    <property type="entry name" value="rnfD"/>
    <property type="match status" value="1"/>
</dbReference>
<evidence type="ECO:0000256" key="1">
    <source>
        <dbReference type="ARBA" id="ARBA00022448"/>
    </source>
</evidence>
<evidence type="ECO:0000256" key="3">
    <source>
        <dbReference type="ARBA" id="ARBA00022630"/>
    </source>
</evidence>
<evidence type="ECO:0000256" key="2">
    <source>
        <dbReference type="ARBA" id="ARBA00022553"/>
    </source>
</evidence>
<dbReference type="Pfam" id="PF03116">
    <property type="entry name" value="NQR2_RnfD_RnfE"/>
    <property type="match status" value="1"/>
</dbReference>
<evidence type="ECO:0000313" key="11">
    <source>
        <dbReference type="EMBL" id="TRX73762.1"/>
    </source>
</evidence>
<keyword evidence="4" id="KW-0288">FMN</keyword>
<sequence length="323" mass="33658">MSAVLLACLPGLLVLLAMQGLGVALQLGLCVATHLFCEAAVRRLAGQPRCPAERALLGWPPLAEGSGLVSALLLAVALPAQGPWWLAVSASAMASLGGKALFGGFGRNPLNPAMLGYAFVLASFPAAMNQWPAPAAAHDAWPAVQRVLGLAPDIDGWSQATVLDRVRHNDRLTLDELFAGDPAFGHVAGRLGEAVNLAFLLGGLYLLWRRVIPWQTPAALLGSLFLASLLGWNGAGSDSHGSPLFHLFAGATMLGAFFIVTEPVSGPRSVRARWLFGAGVGLLTYLIRVAGHHPDGLAFAVLLMNLALPGLERLASRGAPADA</sequence>
<dbReference type="GO" id="GO:0055085">
    <property type="term" value="P:transmembrane transport"/>
    <property type="evidence" value="ECO:0007669"/>
    <property type="project" value="InterPro"/>
</dbReference>
<keyword evidence="12" id="KW-1185">Reference proteome</keyword>
<dbReference type="InterPro" id="IPR004338">
    <property type="entry name" value="NqrB/RnfD"/>
</dbReference>
<feature type="transmembrane region" description="Helical" evidence="10">
    <location>
        <begin position="214"/>
        <end position="232"/>
    </location>
</feature>
<name>A0A553GW93_9PSED</name>
<dbReference type="PANTHER" id="PTHR30578">
    <property type="entry name" value="ELECTRON TRANSPORT COMPLEX PROTEIN RNFD"/>
    <property type="match status" value="1"/>
</dbReference>
<feature type="transmembrane region" description="Helical" evidence="10">
    <location>
        <begin position="84"/>
        <end position="102"/>
    </location>
</feature>
<reference evidence="11 12" key="1">
    <citation type="submission" date="2019-07" db="EMBL/GenBank/DDBJ databases">
        <title>Pseudomonas mangiferae sp. nov., isolated from bark of mango tree in Thailand.</title>
        <authorList>
            <person name="Srisuk N."/>
            <person name="Anurat P."/>
        </authorList>
    </citation>
    <scope>NUCLEOTIDE SEQUENCE [LARGE SCALE GENOMIC DNA]</scope>
    <source>
        <strain evidence="11 12">DMKU_BBB3-04</strain>
    </source>
</reference>
<accession>A0A553GW93</accession>
<dbReference type="Proteomes" id="UP000315235">
    <property type="component" value="Unassembled WGS sequence"/>
</dbReference>
<dbReference type="EMBL" id="VJOY01000012">
    <property type="protein sequence ID" value="TRX73762.1"/>
    <property type="molecule type" value="Genomic_DNA"/>
</dbReference>
<evidence type="ECO:0000256" key="4">
    <source>
        <dbReference type="ARBA" id="ARBA00022643"/>
    </source>
</evidence>
<evidence type="ECO:0000256" key="6">
    <source>
        <dbReference type="ARBA" id="ARBA00022967"/>
    </source>
</evidence>
<keyword evidence="9 10" id="KW-0472">Membrane</keyword>
<protein>
    <submittedName>
        <fullName evidence="11">RnfABCDGE type electron transport complex subunit D</fullName>
    </submittedName>
</protein>
<keyword evidence="1" id="KW-0813">Transport</keyword>
<feature type="transmembrane region" description="Helical" evidence="10">
    <location>
        <begin position="114"/>
        <end position="131"/>
    </location>
</feature>
<proteinExistence type="predicted"/>
<evidence type="ECO:0000313" key="12">
    <source>
        <dbReference type="Proteomes" id="UP000315235"/>
    </source>
</evidence>
<keyword evidence="5 10" id="KW-0812">Transmembrane</keyword>
<evidence type="ECO:0000256" key="10">
    <source>
        <dbReference type="SAM" id="Phobius"/>
    </source>
</evidence>
<dbReference type="OrthoDB" id="9776359at2"/>
<keyword evidence="6" id="KW-1278">Translocase</keyword>
<dbReference type="GO" id="GO:0005886">
    <property type="term" value="C:plasma membrane"/>
    <property type="evidence" value="ECO:0007669"/>
    <property type="project" value="TreeGrafter"/>
</dbReference>
<keyword evidence="8 10" id="KW-1133">Transmembrane helix</keyword>
<feature type="transmembrane region" description="Helical" evidence="10">
    <location>
        <begin position="244"/>
        <end position="260"/>
    </location>
</feature>
<feature type="transmembrane region" description="Helical" evidence="10">
    <location>
        <begin position="272"/>
        <end position="291"/>
    </location>
</feature>
<feature type="transmembrane region" description="Helical" evidence="10">
    <location>
        <begin position="187"/>
        <end position="207"/>
    </location>
</feature>
<gene>
    <name evidence="11" type="ORF">FM069_16540</name>
</gene>
<comment type="caution">
    <text evidence="11">The sequence shown here is derived from an EMBL/GenBank/DDBJ whole genome shotgun (WGS) entry which is preliminary data.</text>
</comment>
<evidence type="ECO:0000256" key="7">
    <source>
        <dbReference type="ARBA" id="ARBA00022982"/>
    </source>
</evidence>
<keyword evidence="3" id="KW-0285">Flavoprotein</keyword>
<organism evidence="11 12">
    <name type="scientific">Pseudomonas mangiferae</name>
    <dbReference type="NCBI Taxonomy" id="2593654"/>
    <lineage>
        <taxon>Bacteria</taxon>
        <taxon>Pseudomonadati</taxon>
        <taxon>Pseudomonadota</taxon>
        <taxon>Gammaproteobacteria</taxon>
        <taxon>Pseudomonadales</taxon>
        <taxon>Pseudomonadaceae</taxon>
        <taxon>Pseudomonas</taxon>
    </lineage>
</organism>
<keyword evidence="2" id="KW-0597">Phosphoprotein</keyword>
<dbReference type="InterPro" id="IPR011303">
    <property type="entry name" value="RnfD_bac"/>
</dbReference>
<dbReference type="AlphaFoldDB" id="A0A553GW93"/>
<keyword evidence="7" id="KW-0249">Electron transport</keyword>
<dbReference type="PANTHER" id="PTHR30578:SF0">
    <property type="entry name" value="ION-TRANSLOCATING OXIDOREDUCTASE COMPLEX SUBUNIT D"/>
    <property type="match status" value="1"/>
</dbReference>
<dbReference type="GO" id="GO:0022900">
    <property type="term" value="P:electron transport chain"/>
    <property type="evidence" value="ECO:0007669"/>
    <property type="project" value="InterPro"/>
</dbReference>